<dbReference type="Pfam" id="PF04134">
    <property type="entry name" value="DCC1-like"/>
    <property type="match status" value="1"/>
</dbReference>
<dbReference type="PANTHER" id="PTHR34290:SF2">
    <property type="entry name" value="OS04G0668800 PROTEIN"/>
    <property type="match status" value="1"/>
</dbReference>
<dbReference type="EMBL" id="JAVRHX010000008">
    <property type="protein sequence ID" value="MDT0596536.1"/>
    <property type="molecule type" value="Genomic_DNA"/>
</dbReference>
<dbReference type="Proteomes" id="UP001253545">
    <property type="component" value="Unassembled WGS sequence"/>
</dbReference>
<comment type="caution">
    <text evidence="1">The sequence shown here is derived from an EMBL/GenBank/DDBJ whole genome shotgun (WGS) entry which is preliminary data.</text>
</comment>
<accession>A0ABU2ZV61</accession>
<dbReference type="InterPro" id="IPR007263">
    <property type="entry name" value="DCC1-like"/>
</dbReference>
<gene>
    <name evidence="1" type="ORF">RM552_16895</name>
</gene>
<proteinExistence type="predicted"/>
<organism evidence="1 2">
    <name type="scientific">Glaciecola petra</name>
    <dbReference type="NCBI Taxonomy" id="3075602"/>
    <lineage>
        <taxon>Bacteria</taxon>
        <taxon>Pseudomonadati</taxon>
        <taxon>Pseudomonadota</taxon>
        <taxon>Gammaproteobacteria</taxon>
        <taxon>Alteromonadales</taxon>
        <taxon>Alteromonadaceae</taxon>
        <taxon>Glaciecola</taxon>
    </lineage>
</organism>
<dbReference type="PANTHER" id="PTHR34290">
    <property type="entry name" value="SI:CH73-390P7.2"/>
    <property type="match status" value="1"/>
</dbReference>
<name>A0ABU2ZV61_9ALTE</name>
<protein>
    <submittedName>
        <fullName evidence="1">DUF393 domain-containing protein</fullName>
    </submittedName>
</protein>
<reference evidence="1 2" key="1">
    <citation type="submission" date="2023-09" db="EMBL/GenBank/DDBJ databases">
        <authorList>
            <person name="Rey-Velasco X."/>
        </authorList>
    </citation>
    <scope>NUCLEOTIDE SEQUENCE [LARGE SCALE GENOMIC DNA]</scope>
    <source>
        <strain evidence="1 2">P117</strain>
    </source>
</reference>
<dbReference type="InterPro" id="IPR044691">
    <property type="entry name" value="DCC1_Trx"/>
</dbReference>
<evidence type="ECO:0000313" key="2">
    <source>
        <dbReference type="Proteomes" id="UP001253545"/>
    </source>
</evidence>
<evidence type="ECO:0000313" key="1">
    <source>
        <dbReference type="EMBL" id="MDT0596536.1"/>
    </source>
</evidence>
<sequence length="138" mass="16092">MAFTIFYDGSCPLCAKEMNQLKRRNTQKQLAFVDIMQSSFSEEYPELDWQALNDRIHGMLEDGSMLIGLDATHKAWSLVGKGWLYAPLRWPIIRFFADKAYLVFARNRYRISYWVTGKQRSDYTGAKECKDSCEAKLK</sequence>
<dbReference type="RefSeq" id="WP_311370062.1">
    <property type="nucleotide sequence ID" value="NZ_JAVRHX010000008.1"/>
</dbReference>
<keyword evidence="2" id="KW-1185">Reference proteome</keyword>